<proteinExistence type="inferred from homology"/>
<dbReference type="STRING" id="1538553.JT25_008925"/>
<evidence type="ECO:0000259" key="3">
    <source>
        <dbReference type="SMART" id="SM00822"/>
    </source>
</evidence>
<evidence type="ECO:0000313" key="5">
    <source>
        <dbReference type="EMBL" id="AMK79423.1"/>
    </source>
</evidence>
<dbReference type="PANTHER" id="PTHR48107:SF7">
    <property type="entry name" value="RE15974P"/>
    <property type="match status" value="1"/>
</dbReference>
<dbReference type="SMART" id="SM00822">
    <property type="entry name" value="PKS_KR"/>
    <property type="match status" value="1"/>
</dbReference>
<dbReference type="Proteomes" id="UP000030512">
    <property type="component" value="Chromosome"/>
</dbReference>
<protein>
    <submittedName>
        <fullName evidence="5">3-ketoacyl-ACP reductase</fullName>
    </submittedName>
</protein>
<dbReference type="AlphaFoldDB" id="A0A140E7P9"/>
<evidence type="ECO:0000313" key="4">
    <source>
        <dbReference type="EMBL" id="AMK76610.1"/>
    </source>
</evidence>
<keyword evidence="6" id="KW-1185">Reference proteome</keyword>
<name>A0A140E7P9_9GAMM</name>
<evidence type="ECO:0000313" key="6">
    <source>
        <dbReference type="Proteomes" id="UP000030512"/>
    </source>
</evidence>
<dbReference type="Pfam" id="PF13561">
    <property type="entry name" value="adh_short_C2"/>
    <property type="match status" value="1"/>
</dbReference>
<dbReference type="KEGG" id="mdn:JT25_008925"/>
<dbReference type="SUPFAM" id="SSF51735">
    <property type="entry name" value="NAD(P)-binding Rossmann-fold domains"/>
    <property type="match status" value="1"/>
</dbReference>
<dbReference type="OrthoDB" id="9803333at2"/>
<dbReference type="InterPro" id="IPR057326">
    <property type="entry name" value="KR_dom"/>
</dbReference>
<comment type="similarity">
    <text evidence="1">Belongs to the short-chain dehydrogenases/reductases (SDR) family.</text>
</comment>
<dbReference type="FunFam" id="3.40.50.720:FF:000084">
    <property type="entry name" value="Short-chain dehydrogenase reductase"/>
    <property type="match status" value="1"/>
</dbReference>
<dbReference type="RefSeq" id="WP_036273697.1">
    <property type="nucleotide sequence ID" value="NZ_CP014476.1"/>
</dbReference>
<reference evidence="5 6" key="1">
    <citation type="journal article" date="2015" name="Environ. Microbiol.">
        <title>Methane oxidation coupled to nitrate reduction under hypoxia by the Gammaproteobacterium Methylomonas denitrificans, sp. nov. type strain FJG1.</title>
        <authorList>
            <person name="Kits K.D."/>
            <person name="Klotz M.G."/>
            <person name="Stein L.Y."/>
        </authorList>
    </citation>
    <scope>NUCLEOTIDE SEQUENCE [LARGE SCALE GENOMIC DNA]</scope>
    <source>
        <strain evidence="5 6">FJG1</strain>
    </source>
</reference>
<evidence type="ECO:0000256" key="1">
    <source>
        <dbReference type="ARBA" id="ARBA00006484"/>
    </source>
</evidence>
<sequence length="242" mass="25966">MNKIALVTGASRGIGKAIALRLADDGFDIAVNYTRNGEQTDEVVAQIRQSGRHAVAVQADVSDPNQVETLFATVEKSLGNIDVLVNNAGIMKLQKLGEADDETFAQIMDVNLKGTFNTLRLAAQRLNDYGRIVNFSTSAIALALPGYAIYNASKAAVEALSQTFAKELRGRYVTVNCIAPGPTCTDLFLEGKTEEQIWQLAKLSPLERLGSPEEIANVVSFLVGQDGGWINAQVLRANGGIV</sequence>
<dbReference type="PANTHER" id="PTHR48107">
    <property type="entry name" value="NADPH-DEPENDENT ALDEHYDE REDUCTASE-LIKE PROTEIN, CHLOROPLASTIC-RELATED"/>
    <property type="match status" value="1"/>
</dbReference>
<dbReference type="EMBL" id="CP014476">
    <property type="protein sequence ID" value="AMK76610.1"/>
    <property type="molecule type" value="Genomic_DNA"/>
</dbReference>
<dbReference type="PRINTS" id="PR00080">
    <property type="entry name" value="SDRFAMILY"/>
</dbReference>
<evidence type="ECO:0000256" key="2">
    <source>
        <dbReference type="ARBA" id="ARBA00023002"/>
    </source>
</evidence>
<dbReference type="CDD" id="cd05362">
    <property type="entry name" value="THN_reductase-like_SDR_c"/>
    <property type="match status" value="1"/>
</dbReference>
<organism evidence="5 6">
    <name type="scientific">Methylomonas denitrificans</name>
    <dbReference type="NCBI Taxonomy" id="1538553"/>
    <lineage>
        <taxon>Bacteria</taxon>
        <taxon>Pseudomonadati</taxon>
        <taxon>Pseudomonadota</taxon>
        <taxon>Gammaproteobacteria</taxon>
        <taxon>Methylococcales</taxon>
        <taxon>Methylococcaceae</taxon>
        <taxon>Methylomonas</taxon>
    </lineage>
</organism>
<keyword evidence="2" id="KW-0560">Oxidoreductase</keyword>
<feature type="domain" description="Ketoreductase" evidence="3">
    <location>
        <begin position="3"/>
        <end position="181"/>
    </location>
</feature>
<dbReference type="KEGG" id="mdn:JT25_023550"/>
<dbReference type="InterPro" id="IPR002347">
    <property type="entry name" value="SDR_fam"/>
</dbReference>
<dbReference type="GO" id="GO:0016614">
    <property type="term" value="F:oxidoreductase activity, acting on CH-OH group of donors"/>
    <property type="evidence" value="ECO:0007669"/>
    <property type="project" value="UniProtKB-ARBA"/>
</dbReference>
<dbReference type="InterPro" id="IPR036291">
    <property type="entry name" value="NAD(P)-bd_dom_sf"/>
</dbReference>
<dbReference type="Gene3D" id="3.40.50.720">
    <property type="entry name" value="NAD(P)-binding Rossmann-like Domain"/>
    <property type="match status" value="1"/>
</dbReference>
<gene>
    <name evidence="4" type="ORF">JT25_008925</name>
    <name evidence="5" type="ORF">JT25_023550</name>
</gene>
<dbReference type="EMBL" id="CP014476">
    <property type="protein sequence ID" value="AMK79423.1"/>
    <property type="molecule type" value="Genomic_DNA"/>
</dbReference>
<reference evidence="5" key="2">
    <citation type="submission" date="2016-02" db="EMBL/GenBank/DDBJ databases">
        <authorList>
            <person name="Wen L."/>
            <person name="He K."/>
            <person name="Yang H."/>
        </authorList>
    </citation>
    <scope>NUCLEOTIDE SEQUENCE</scope>
    <source>
        <strain evidence="5">FJG1</strain>
    </source>
</reference>
<accession>A0A140E7P9</accession>
<dbReference type="PRINTS" id="PR00081">
    <property type="entry name" value="GDHRDH"/>
</dbReference>